<dbReference type="InterPro" id="IPR010430">
    <property type="entry name" value="DUF1028"/>
</dbReference>
<evidence type="ECO:0000313" key="2">
    <source>
        <dbReference type="Proteomes" id="UP000181980"/>
    </source>
</evidence>
<keyword evidence="2" id="KW-1185">Reference proteome</keyword>
<reference evidence="2" key="1">
    <citation type="submission" date="2016-10" db="EMBL/GenBank/DDBJ databases">
        <authorList>
            <person name="Varghese N."/>
            <person name="Submissions S."/>
        </authorList>
    </citation>
    <scope>NUCLEOTIDE SEQUENCE [LARGE SCALE GENOMIC DNA]</scope>
    <source>
        <strain evidence="2">DSM 45237</strain>
    </source>
</reference>
<accession>A0A1H5KV06</accession>
<evidence type="ECO:0000313" key="1">
    <source>
        <dbReference type="EMBL" id="SEE68530.1"/>
    </source>
</evidence>
<dbReference type="STRING" id="561176.SAMN04488561_2264"/>
<dbReference type="RefSeq" id="WP_069112777.1">
    <property type="nucleotide sequence ID" value="NZ_FNUC01000003.1"/>
</dbReference>
<dbReference type="EMBL" id="FNUC01000003">
    <property type="protein sequence ID" value="SEE68530.1"/>
    <property type="molecule type" value="Genomic_DNA"/>
</dbReference>
<dbReference type="Pfam" id="PF06267">
    <property type="entry name" value="DUF1028"/>
    <property type="match status" value="1"/>
</dbReference>
<protein>
    <submittedName>
        <fullName evidence="1">Uncharacterized conserved protein, Ntn-hydrolase superfamily</fullName>
    </submittedName>
</protein>
<dbReference type="GO" id="GO:0016787">
    <property type="term" value="F:hydrolase activity"/>
    <property type="evidence" value="ECO:0007669"/>
    <property type="project" value="UniProtKB-KW"/>
</dbReference>
<name>A0A1H5KV06_9ACTN</name>
<dbReference type="OrthoDB" id="9790012at2"/>
<proteinExistence type="predicted"/>
<dbReference type="Gene3D" id="3.60.20.10">
    <property type="entry name" value="Glutamine Phosphoribosylpyrophosphate, subunit 1, domain 1"/>
    <property type="match status" value="1"/>
</dbReference>
<dbReference type="Proteomes" id="UP000181980">
    <property type="component" value="Unassembled WGS sequence"/>
</dbReference>
<dbReference type="AlphaFoldDB" id="A0A1H5KV06"/>
<sequence length="307" mass="31869">MTFSLLARDDATGLLGLATATHAYGVGPVADHTRPGVGVVATQSFVEVSYGPLGLDLIERGTPAAEALDKLVADDPDSDIRQVAYLDTTGGVAHHTGARCVPSCGAVVDGSVVAVGNMLDNDGVLPAVVEAFRGADGDLADRLLAGLAAGDEAGGDVRGRMSAALRVVTGERPADPWQGTVVDLRVDLDTDPVGRLAESLRIHRAYGVFFESVFKPGLVTGAEPVLGDELEQAMAGLAATQRELGDDLEPTLWRGVLLVRAGRVDEGAALIARAVDARPRFARFVDGMARTGMLPAGSAEILRRAGR</sequence>
<gene>
    <name evidence="1" type="ORF">SAMN04488561_2264</name>
</gene>
<dbReference type="PANTHER" id="PTHR39328">
    <property type="entry name" value="BLL2871 PROTEIN"/>
    <property type="match status" value="1"/>
</dbReference>
<organism evidence="1 2">
    <name type="scientific">Jiangella alba</name>
    <dbReference type="NCBI Taxonomy" id="561176"/>
    <lineage>
        <taxon>Bacteria</taxon>
        <taxon>Bacillati</taxon>
        <taxon>Actinomycetota</taxon>
        <taxon>Actinomycetes</taxon>
        <taxon>Jiangellales</taxon>
        <taxon>Jiangellaceae</taxon>
        <taxon>Jiangella</taxon>
    </lineage>
</organism>
<keyword evidence="1" id="KW-0378">Hydrolase</keyword>
<dbReference type="InterPro" id="IPR029055">
    <property type="entry name" value="Ntn_hydrolases_N"/>
</dbReference>
<dbReference type="SUPFAM" id="SSF56235">
    <property type="entry name" value="N-terminal nucleophile aminohydrolases (Ntn hydrolases)"/>
    <property type="match status" value="1"/>
</dbReference>
<dbReference type="PANTHER" id="PTHR39328:SF1">
    <property type="entry name" value="BLL2871 PROTEIN"/>
    <property type="match status" value="1"/>
</dbReference>